<evidence type="ECO:0000256" key="2">
    <source>
        <dbReference type="ARBA" id="ARBA00007487"/>
    </source>
</evidence>
<sequence length="171" mass="19310">MKKGYVQVYTGDGKGKTTAAFGLALRAVCAGYKVYIGQFLKGMNYSELKAPEYLPNLTIEQYGEAHFVHNDPTEKDIQRANEGLDKIEKIIMSGEYDVVIMEEVNVALLYGLFDIERILHIIKNKPESVELVLTGRYANKKIIEAADLVTEMKMIKHYFNDGVQARRGIES</sequence>
<comment type="caution">
    <text evidence="10">The sequence shown here is derived from an EMBL/GenBank/DDBJ whole genome shotgun (WGS) entry which is preliminary data.</text>
</comment>
<evidence type="ECO:0000256" key="6">
    <source>
        <dbReference type="ARBA" id="ARBA00033334"/>
    </source>
</evidence>
<protein>
    <recommendedName>
        <fullName evidence="3">corrinoid adenosyltransferase</fullName>
        <ecNumber evidence="3">2.5.1.17</ecNumber>
    </recommendedName>
    <alternativeName>
        <fullName evidence="5">Cob(II)alamin adenosyltransferase</fullName>
    </alternativeName>
    <alternativeName>
        <fullName evidence="7">Cob(II)yrinic acid a,c-diamide adenosyltransferase</fullName>
    </alternativeName>
    <alternativeName>
        <fullName evidence="6">Cobinamide/cobalamin adenosyltransferase</fullName>
    </alternativeName>
</protein>
<keyword evidence="10" id="KW-0808">Transferase</keyword>
<comment type="catalytic activity">
    <reaction evidence="8">
        <text>2 cob(II)yrinate a,c diamide + reduced [electron-transfer flavoprotein] + 2 ATP = 2 adenosylcob(III)yrinate a,c-diamide + 2 triphosphate + oxidized [electron-transfer flavoprotein] + 3 H(+)</text>
        <dbReference type="Rhea" id="RHEA:11528"/>
        <dbReference type="Rhea" id="RHEA-COMP:10685"/>
        <dbReference type="Rhea" id="RHEA-COMP:10686"/>
        <dbReference type="ChEBI" id="CHEBI:15378"/>
        <dbReference type="ChEBI" id="CHEBI:18036"/>
        <dbReference type="ChEBI" id="CHEBI:30616"/>
        <dbReference type="ChEBI" id="CHEBI:57692"/>
        <dbReference type="ChEBI" id="CHEBI:58307"/>
        <dbReference type="ChEBI" id="CHEBI:58503"/>
        <dbReference type="ChEBI" id="CHEBI:58537"/>
        <dbReference type="EC" id="2.5.1.17"/>
    </reaction>
</comment>
<dbReference type="PIRSF" id="PIRSF015617">
    <property type="entry name" value="Adensltrnsf_CobA"/>
    <property type="match status" value="1"/>
</dbReference>
<dbReference type="PANTHER" id="PTHR46638:SF1">
    <property type="entry name" value="CORRINOID ADENOSYLTRANSFERASE"/>
    <property type="match status" value="1"/>
</dbReference>
<dbReference type="RefSeq" id="WP_002666509.1">
    <property type="nucleotide sequence ID" value="NZ_CM001795.1"/>
</dbReference>
<evidence type="ECO:0000256" key="8">
    <source>
        <dbReference type="ARBA" id="ARBA00048555"/>
    </source>
</evidence>
<name>A0A0E2E489_TREDN</name>
<dbReference type="SUPFAM" id="SSF52540">
    <property type="entry name" value="P-loop containing nucleoside triphosphate hydrolases"/>
    <property type="match status" value="1"/>
</dbReference>
<dbReference type="NCBIfam" id="TIGR00708">
    <property type="entry name" value="cobA"/>
    <property type="match status" value="1"/>
</dbReference>
<dbReference type="CDD" id="cd00561">
    <property type="entry name" value="CobA_ACA"/>
    <property type="match status" value="1"/>
</dbReference>
<dbReference type="Proteomes" id="UP000011705">
    <property type="component" value="Chromosome"/>
</dbReference>
<dbReference type="GO" id="GO:0009236">
    <property type="term" value="P:cobalamin biosynthetic process"/>
    <property type="evidence" value="ECO:0007669"/>
    <property type="project" value="InterPro"/>
</dbReference>
<dbReference type="Pfam" id="PF02572">
    <property type="entry name" value="CobA_CobO_BtuR"/>
    <property type="match status" value="1"/>
</dbReference>
<dbReference type="GeneID" id="2739367"/>
<dbReference type="EMBL" id="AGDV01000012">
    <property type="protein sequence ID" value="EMB33265.1"/>
    <property type="molecule type" value="Genomic_DNA"/>
</dbReference>
<proteinExistence type="inferred from homology"/>
<dbReference type="Gene3D" id="3.40.50.300">
    <property type="entry name" value="P-loop containing nucleotide triphosphate hydrolases"/>
    <property type="match status" value="1"/>
</dbReference>
<evidence type="ECO:0000256" key="9">
    <source>
        <dbReference type="ARBA" id="ARBA00048692"/>
    </source>
</evidence>
<dbReference type="InterPro" id="IPR027417">
    <property type="entry name" value="P-loop_NTPase"/>
</dbReference>
<dbReference type="AlphaFoldDB" id="A0A0E2E489"/>
<evidence type="ECO:0000256" key="7">
    <source>
        <dbReference type="ARBA" id="ARBA00033354"/>
    </source>
</evidence>
<dbReference type="PANTHER" id="PTHR46638">
    <property type="entry name" value="CORRINOID ADENOSYLTRANSFERASE"/>
    <property type="match status" value="1"/>
</dbReference>
<reference evidence="10" key="1">
    <citation type="submission" date="2012-01" db="EMBL/GenBank/DDBJ databases">
        <title>The Genome Sequence of Treponema denticola H-22.</title>
        <authorList>
            <consortium name="The Broad Institute Genome Sequencing Platform"/>
            <person name="Earl A."/>
            <person name="Ward D."/>
            <person name="Feldgarden M."/>
            <person name="Gevers D."/>
            <person name="Blanton J.M."/>
            <person name="Fenno C.J."/>
            <person name="Baranova O.V."/>
            <person name="Mathney J."/>
            <person name="Dewhirst F.E."/>
            <person name="Izard J."/>
            <person name="Young S.K."/>
            <person name="Zeng Q."/>
            <person name="Gargeya S."/>
            <person name="Fitzgerald M."/>
            <person name="Haas B."/>
            <person name="Abouelleil A."/>
            <person name="Alvarado L."/>
            <person name="Arachchi H.M."/>
            <person name="Berlin A."/>
            <person name="Chapman S.B."/>
            <person name="Gearin G."/>
            <person name="Goldberg J."/>
            <person name="Griggs A."/>
            <person name="Gujja S."/>
            <person name="Hansen M."/>
            <person name="Heiman D."/>
            <person name="Howarth C."/>
            <person name="Larimer J."/>
            <person name="Lui A."/>
            <person name="MacDonald P.J.P."/>
            <person name="McCowen C."/>
            <person name="Montmayeur A."/>
            <person name="Murphy C."/>
            <person name="Neiman D."/>
            <person name="Pearson M."/>
            <person name="Priest M."/>
            <person name="Roberts A."/>
            <person name="Saif S."/>
            <person name="Shea T."/>
            <person name="Sisk P."/>
            <person name="Stolte C."/>
            <person name="Sykes S."/>
            <person name="Wortman J."/>
            <person name="Nusbaum C."/>
            <person name="Birren B."/>
        </authorList>
    </citation>
    <scope>NUCLEOTIDE SEQUENCE [LARGE SCALE GENOMIC DNA]</scope>
    <source>
        <strain evidence="10">H-22</strain>
    </source>
</reference>
<dbReference type="HOGENOM" id="CLU_088595_2_0_12"/>
<evidence type="ECO:0000256" key="4">
    <source>
        <dbReference type="ARBA" id="ARBA00024929"/>
    </source>
</evidence>
<dbReference type="GO" id="GO:0005524">
    <property type="term" value="F:ATP binding"/>
    <property type="evidence" value="ECO:0007669"/>
    <property type="project" value="InterPro"/>
</dbReference>
<dbReference type="GO" id="GO:0008817">
    <property type="term" value="F:corrinoid adenosyltransferase activity"/>
    <property type="evidence" value="ECO:0007669"/>
    <property type="project" value="UniProtKB-EC"/>
</dbReference>
<evidence type="ECO:0000256" key="5">
    <source>
        <dbReference type="ARBA" id="ARBA00031529"/>
    </source>
</evidence>
<dbReference type="InterPro" id="IPR003724">
    <property type="entry name" value="CblAdoTrfase_CobA"/>
</dbReference>
<accession>A0A0E2E489</accession>
<gene>
    <name evidence="10" type="ORF">HMPREF9726_01626</name>
</gene>
<evidence type="ECO:0000313" key="10">
    <source>
        <dbReference type="EMBL" id="EMB33265.1"/>
    </source>
</evidence>
<comment type="function">
    <text evidence="4">Required for both de novo synthesis of the corrin ring for the assimilation of exogenous corrinoids. Participates in the adenosylation of a variety of incomplete and complete corrinoids.</text>
</comment>
<dbReference type="EC" id="2.5.1.17" evidence="3"/>
<dbReference type="PATRIC" id="fig|999432.5.peg.1686"/>
<comment type="catalytic activity">
    <reaction evidence="9">
        <text>2 cob(II)alamin + reduced [electron-transfer flavoprotein] + 2 ATP = 2 adenosylcob(III)alamin + 2 triphosphate + oxidized [electron-transfer flavoprotein] + 3 H(+)</text>
        <dbReference type="Rhea" id="RHEA:28671"/>
        <dbReference type="Rhea" id="RHEA-COMP:10685"/>
        <dbReference type="Rhea" id="RHEA-COMP:10686"/>
        <dbReference type="ChEBI" id="CHEBI:15378"/>
        <dbReference type="ChEBI" id="CHEBI:16304"/>
        <dbReference type="ChEBI" id="CHEBI:18036"/>
        <dbReference type="ChEBI" id="CHEBI:18408"/>
        <dbReference type="ChEBI" id="CHEBI:30616"/>
        <dbReference type="ChEBI" id="CHEBI:57692"/>
        <dbReference type="ChEBI" id="CHEBI:58307"/>
        <dbReference type="EC" id="2.5.1.17"/>
    </reaction>
</comment>
<comment type="similarity">
    <text evidence="2">Belongs to the Cob(I)alamin adenosyltransferase family.</text>
</comment>
<evidence type="ECO:0000256" key="3">
    <source>
        <dbReference type="ARBA" id="ARBA00012454"/>
    </source>
</evidence>
<evidence type="ECO:0000256" key="1">
    <source>
        <dbReference type="ARBA" id="ARBA00005121"/>
    </source>
</evidence>
<comment type="pathway">
    <text evidence="1">Cofactor biosynthesis; adenosylcobalamin biosynthesis; adenosylcobalamin from cob(II)yrinate a,c-diamide: step 2/7.</text>
</comment>
<dbReference type="NCBIfam" id="NF004637">
    <property type="entry name" value="PRK05986.1"/>
    <property type="match status" value="1"/>
</dbReference>
<organism evidence="10">
    <name type="scientific">Treponema denticola H-22</name>
    <dbReference type="NCBI Taxonomy" id="999432"/>
    <lineage>
        <taxon>Bacteria</taxon>
        <taxon>Pseudomonadati</taxon>
        <taxon>Spirochaetota</taxon>
        <taxon>Spirochaetia</taxon>
        <taxon>Spirochaetales</taxon>
        <taxon>Treponemataceae</taxon>
        <taxon>Treponema</taxon>
    </lineage>
</organism>